<gene>
    <name evidence="10" type="ORF">D8779_18075</name>
</gene>
<feature type="domain" description="AlgX/AlgJ SGNH hydrolase-like" evidence="9">
    <location>
        <begin position="99"/>
        <end position="365"/>
    </location>
</feature>
<comment type="pathway">
    <text evidence="2">Glycan biosynthesis; alginate biosynthesis.</text>
</comment>
<comment type="subcellular location">
    <subcellularLocation>
        <location evidence="1">Periplasm</location>
    </subcellularLocation>
</comment>
<keyword evidence="11" id="KW-1185">Reference proteome</keyword>
<keyword evidence="5" id="KW-0574">Periplasm</keyword>
<evidence type="ECO:0000259" key="9">
    <source>
        <dbReference type="Pfam" id="PF16822"/>
    </source>
</evidence>
<evidence type="ECO:0000256" key="2">
    <source>
        <dbReference type="ARBA" id="ARBA00005182"/>
    </source>
</evidence>
<keyword evidence="4" id="KW-0732">Signal</keyword>
<dbReference type="AlphaFoldDB" id="A0A4T1ZVC0"/>
<dbReference type="GO" id="GO:0016746">
    <property type="term" value="F:acyltransferase activity"/>
    <property type="evidence" value="ECO:0007669"/>
    <property type="project" value="UniProtKB-KW"/>
</dbReference>
<dbReference type="GO" id="GO:0051301">
    <property type="term" value="P:cell division"/>
    <property type="evidence" value="ECO:0007669"/>
    <property type="project" value="UniProtKB-KW"/>
</dbReference>
<dbReference type="Pfam" id="PF16822">
    <property type="entry name" value="ALGX"/>
    <property type="match status" value="1"/>
</dbReference>
<comment type="caution">
    <text evidence="10">The sequence shown here is derived from an EMBL/GenBank/DDBJ whole genome shotgun (WGS) entry which is preliminary data.</text>
</comment>
<protein>
    <submittedName>
        <fullName evidence="10">Cell division protein FtsQ</fullName>
    </submittedName>
</protein>
<keyword evidence="8" id="KW-0812">Transmembrane</keyword>
<dbReference type="OrthoDB" id="8717445at2"/>
<keyword evidence="6" id="KW-0016">Alginate biosynthesis</keyword>
<keyword evidence="3" id="KW-0808">Transferase</keyword>
<name>A0A4T1ZVC0_9PSED</name>
<dbReference type="GO" id="GO:0042597">
    <property type="term" value="C:periplasmic space"/>
    <property type="evidence" value="ECO:0007669"/>
    <property type="project" value="UniProtKB-SubCell"/>
</dbReference>
<dbReference type="RefSeq" id="WP_136665854.1">
    <property type="nucleotide sequence ID" value="NZ_RFLV01000004.1"/>
</dbReference>
<dbReference type="InterPro" id="IPR031811">
    <property type="entry name" value="ALGX/ALGJ_SGNH-like"/>
</dbReference>
<evidence type="ECO:0000256" key="6">
    <source>
        <dbReference type="ARBA" id="ARBA00022841"/>
    </source>
</evidence>
<reference evidence="10 11" key="1">
    <citation type="submission" date="2018-10" db="EMBL/GenBank/DDBJ databases">
        <title>Pseudomonas leptonychotis sp. nov., isolated from Weddell seals in Antarctica.</title>
        <authorList>
            <person name="Novakova D."/>
            <person name="Svec P."/>
            <person name="Kralova S."/>
            <person name="Kristofova L."/>
            <person name="Zeman M."/>
            <person name="Pantucek R."/>
            <person name="Maslanova I."/>
            <person name="Sedlacek I."/>
        </authorList>
    </citation>
    <scope>NUCLEOTIDE SEQUENCE [LARGE SCALE GENOMIC DNA]</scope>
    <source>
        <strain evidence="10 11">CCM 8849</strain>
    </source>
</reference>
<evidence type="ECO:0000256" key="1">
    <source>
        <dbReference type="ARBA" id="ARBA00004418"/>
    </source>
</evidence>
<dbReference type="EMBL" id="RFLV01000004">
    <property type="protein sequence ID" value="TIH07248.1"/>
    <property type="molecule type" value="Genomic_DNA"/>
</dbReference>
<organism evidence="10 11">
    <name type="scientific">Pseudomonas leptonychotis</name>
    <dbReference type="NCBI Taxonomy" id="2448482"/>
    <lineage>
        <taxon>Bacteria</taxon>
        <taxon>Pseudomonadati</taxon>
        <taxon>Pseudomonadota</taxon>
        <taxon>Gammaproteobacteria</taxon>
        <taxon>Pseudomonadales</taxon>
        <taxon>Pseudomonadaceae</taxon>
        <taxon>Pseudomonas</taxon>
    </lineage>
</organism>
<dbReference type="Proteomes" id="UP000307541">
    <property type="component" value="Unassembled WGS sequence"/>
</dbReference>
<evidence type="ECO:0000256" key="4">
    <source>
        <dbReference type="ARBA" id="ARBA00022729"/>
    </source>
</evidence>
<feature type="transmembrane region" description="Helical" evidence="8">
    <location>
        <begin position="20"/>
        <end position="41"/>
    </location>
</feature>
<sequence length="381" mass="40988">MTDIQHSSAEGLTAKLSPLAGVVMLVFLVAGLASVLWAMFVSDKVALKPTQTPTWEQISEGAVTHRIAKELANVSIAERAADIERAASWLLIGDTGSRVRQGCNGWLFIADELKIHPQADANSAAKAQKVIELRQQLAAQGIELLVALVPDKSRIVADQRCGIARSSRLDERAQQWLTVVQAAGVASLDLAPQLQPLGDAAFLRTDTHWSEKGADIAAQAIAARVATLGVEAVPATQFSATLGEPARRPGDLVRLAGLDWLPLALQPQPETVSVTQFQEVVDETGDALLSEDDLFGDSELPNIAVIGTSFSRNSNFIAFLERALNARVGNFALDGGEFSGAAKAYFKSSAFKQTPPRLIVWEIPERDLQSPYVDDIVLNKH</sequence>
<evidence type="ECO:0000313" key="10">
    <source>
        <dbReference type="EMBL" id="TIH07248.1"/>
    </source>
</evidence>
<evidence type="ECO:0000256" key="7">
    <source>
        <dbReference type="ARBA" id="ARBA00023315"/>
    </source>
</evidence>
<accession>A0A4T1ZVC0</accession>
<keyword evidence="8" id="KW-1133">Transmembrane helix</keyword>
<keyword evidence="10" id="KW-0131">Cell cycle</keyword>
<keyword evidence="10" id="KW-0132">Cell division</keyword>
<dbReference type="UniPathway" id="UPA00286"/>
<evidence type="ECO:0000256" key="3">
    <source>
        <dbReference type="ARBA" id="ARBA00022679"/>
    </source>
</evidence>
<evidence type="ECO:0000313" key="11">
    <source>
        <dbReference type="Proteomes" id="UP000307541"/>
    </source>
</evidence>
<evidence type="ECO:0000256" key="8">
    <source>
        <dbReference type="SAM" id="Phobius"/>
    </source>
</evidence>
<evidence type="ECO:0000256" key="5">
    <source>
        <dbReference type="ARBA" id="ARBA00022764"/>
    </source>
</evidence>
<dbReference type="GO" id="GO:0042121">
    <property type="term" value="P:alginic acid biosynthetic process"/>
    <property type="evidence" value="ECO:0007669"/>
    <property type="project" value="UniProtKB-UniPathway"/>
</dbReference>
<keyword evidence="8" id="KW-0472">Membrane</keyword>
<keyword evidence="7" id="KW-0012">Acyltransferase</keyword>
<proteinExistence type="predicted"/>
<dbReference type="CDD" id="cd14444">
    <property type="entry name" value="AlgX_N_like_1"/>
    <property type="match status" value="1"/>
</dbReference>